<reference evidence="1 2" key="1">
    <citation type="submission" date="2016-11" db="EMBL/GenBank/DDBJ databases">
        <authorList>
            <person name="Jaros S."/>
            <person name="Januszkiewicz K."/>
            <person name="Wedrychowicz H."/>
        </authorList>
    </citation>
    <scope>NUCLEOTIDE SEQUENCE [LARGE SCALE GENOMIC DNA]</scope>
    <source>
        <strain evidence="1 2">DSM 25479</strain>
    </source>
</reference>
<dbReference type="RefSeq" id="WP_143154054.1">
    <property type="nucleotide sequence ID" value="NZ_FQYI01000005.1"/>
</dbReference>
<dbReference type="EMBL" id="FQYI01000005">
    <property type="protein sequence ID" value="SHI84627.1"/>
    <property type="molecule type" value="Genomic_DNA"/>
</dbReference>
<dbReference type="STRING" id="1118202.SAMN05443429_105101"/>
<dbReference type="AlphaFoldDB" id="A0A1M6EGI2"/>
<organism evidence="1 2">
    <name type="scientific">Cruoricaptor ignavus</name>
    <dbReference type="NCBI Taxonomy" id="1118202"/>
    <lineage>
        <taxon>Bacteria</taxon>
        <taxon>Pseudomonadati</taxon>
        <taxon>Bacteroidota</taxon>
        <taxon>Flavobacteriia</taxon>
        <taxon>Flavobacteriales</taxon>
        <taxon>Weeksellaceae</taxon>
        <taxon>Cruoricaptor</taxon>
    </lineage>
</organism>
<evidence type="ECO:0008006" key="3">
    <source>
        <dbReference type="Google" id="ProtNLM"/>
    </source>
</evidence>
<dbReference type="OrthoDB" id="1148871at2"/>
<proteinExistence type="predicted"/>
<sequence length="135" mass="14940">MEKVLIGSDVILDLLFSREGVEDVAKLLSHCENRRLQGCISSVALAAVCSEVSAAVPFPEAAEKISQLLVFLETMECSREDMVIALNSEYPDFETSVNCTLAERCYSITAYITGRFADQQSRKPVLSAKDFLLRL</sequence>
<gene>
    <name evidence="1" type="ORF">SAMN05443429_105101</name>
</gene>
<evidence type="ECO:0000313" key="2">
    <source>
        <dbReference type="Proteomes" id="UP000184335"/>
    </source>
</evidence>
<name>A0A1M6EGI2_9FLAO</name>
<protein>
    <recommendedName>
        <fullName evidence="3">PIN domain-containing protein</fullName>
    </recommendedName>
</protein>
<keyword evidence="2" id="KW-1185">Reference proteome</keyword>
<evidence type="ECO:0000313" key="1">
    <source>
        <dbReference type="EMBL" id="SHI84627.1"/>
    </source>
</evidence>
<accession>A0A1M6EGI2</accession>
<dbReference type="Proteomes" id="UP000184335">
    <property type="component" value="Unassembled WGS sequence"/>
</dbReference>